<organism evidence="1 2">
    <name type="scientific">Dibothriocephalus latus</name>
    <name type="common">Fish tapeworm</name>
    <name type="synonym">Diphyllobothrium latum</name>
    <dbReference type="NCBI Taxonomy" id="60516"/>
    <lineage>
        <taxon>Eukaryota</taxon>
        <taxon>Metazoa</taxon>
        <taxon>Spiralia</taxon>
        <taxon>Lophotrochozoa</taxon>
        <taxon>Platyhelminthes</taxon>
        <taxon>Cestoda</taxon>
        <taxon>Eucestoda</taxon>
        <taxon>Diphyllobothriidea</taxon>
        <taxon>Diphyllobothriidae</taxon>
        <taxon>Dibothriocephalus</taxon>
    </lineage>
</organism>
<dbReference type="Proteomes" id="UP000281553">
    <property type="component" value="Unassembled WGS sequence"/>
</dbReference>
<reference evidence="1 2" key="1">
    <citation type="submission" date="2018-11" db="EMBL/GenBank/DDBJ databases">
        <authorList>
            <consortium name="Pathogen Informatics"/>
        </authorList>
    </citation>
    <scope>NUCLEOTIDE SEQUENCE [LARGE SCALE GENOMIC DNA]</scope>
</reference>
<dbReference type="EMBL" id="UYRU01060348">
    <property type="protein sequence ID" value="VDN14776.1"/>
    <property type="molecule type" value="Genomic_DNA"/>
</dbReference>
<evidence type="ECO:0000313" key="2">
    <source>
        <dbReference type="Proteomes" id="UP000281553"/>
    </source>
</evidence>
<dbReference type="AlphaFoldDB" id="A0A3P7PA35"/>
<accession>A0A3P7PA35</accession>
<name>A0A3P7PA35_DIBLA</name>
<protein>
    <submittedName>
        <fullName evidence="1">Uncharacterized protein</fullName>
    </submittedName>
</protein>
<sequence>MNGQASASSYANSGGPDCRAIIAPESNTCDETSVGQSPDAVQQTTNTQEVMTVMTDSLGNPKRQENNTLVPVIASSSSELLPGTRIFSTIGSPSFAAKIDFS</sequence>
<gene>
    <name evidence="1" type="ORF">DILT_LOCUS10607</name>
</gene>
<proteinExistence type="predicted"/>
<evidence type="ECO:0000313" key="1">
    <source>
        <dbReference type="EMBL" id="VDN14776.1"/>
    </source>
</evidence>
<keyword evidence="2" id="KW-1185">Reference proteome</keyword>